<gene>
    <name evidence="3" type="ORF">HHL08_11025</name>
</gene>
<evidence type="ECO:0000259" key="1">
    <source>
        <dbReference type="PROSITE" id="PS51736"/>
    </source>
</evidence>
<dbReference type="PANTHER" id="PTHR30461:SF23">
    <property type="entry name" value="DNA RECOMBINASE-RELATED"/>
    <property type="match status" value="1"/>
</dbReference>
<dbReference type="InterPro" id="IPR006119">
    <property type="entry name" value="Resolv_N"/>
</dbReference>
<dbReference type="Pfam" id="PF13408">
    <property type="entry name" value="Zn_ribbon_recom"/>
    <property type="match status" value="1"/>
</dbReference>
<dbReference type="Pfam" id="PF07508">
    <property type="entry name" value="Recombinase"/>
    <property type="match status" value="1"/>
</dbReference>
<dbReference type="PROSITE" id="PS51736">
    <property type="entry name" value="RECOMBINASES_3"/>
    <property type="match status" value="1"/>
</dbReference>
<dbReference type="InterPro" id="IPR011109">
    <property type="entry name" value="DNA_bind_recombinase_dom"/>
</dbReference>
<dbReference type="CDD" id="cd00338">
    <property type="entry name" value="Ser_Recombinase"/>
    <property type="match status" value="1"/>
</dbReference>
<dbReference type="GO" id="GO:0000150">
    <property type="term" value="F:DNA strand exchange activity"/>
    <property type="evidence" value="ECO:0007669"/>
    <property type="project" value="InterPro"/>
</dbReference>
<dbReference type="RefSeq" id="WP_169573154.1">
    <property type="nucleotide sequence ID" value="NZ_JABBFV010000006.1"/>
</dbReference>
<dbReference type="SUPFAM" id="SSF53041">
    <property type="entry name" value="Resolvase-like"/>
    <property type="match status" value="1"/>
</dbReference>
<sequence>MTRIALYARYSSDQQSAASIEDQLRICRERAEREGWHVVHSYQDAAISGASMILRPGIQSLLQDAQAGKFDIVIAEALDRVSRDQADVATLYKHLQFARVPLVTLAEGEISELHVGLKGTMNALFLKDLAKKTHRGQRGRVEKGFSAGPVGYGYRNVRRLSSEGELVRGECKIEPLEGSVVNRIFREFAAGKSPRAIARDLNAEGVAGPAGRAWSDTTMIGKRCQGVGILNNELYAGLRVWNHKHYLKDPRTGGRISRTNPESEWIRVEMPQLRIVSDDLWQAVKDRQDALAVRYKSTIDGVHATQASRMHLARRPVHLLSGLIECGLCGGKIGVAVNGRYGCLNHHRRHICANNRTILREKLEQRALSGLAERLVSPDKVQAAVAAYAEYINRENREQRAQMEVDARALEKVERAIGGIMAAIEDGLYQPAMKARMDELERQKADIAARMAQAPQAIPDVHPGIAEIYKRQMDRFTQALEDPETRLDASEAIRSLIDRIVLHPGEKRGEIHATLQGALMGILEFVQDNPRPVAAVTTKAASGSRERVG</sequence>
<dbReference type="InterPro" id="IPR025827">
    <property type="entry name" value="Zn_ribbon_recom_dom"/>
</dbReference>
<organism evidence="3 4">
    <name type="scientific">Sphingobium psychrophilum</name>
    <dbReference type="NCBI Taxonomy" id="2728834"/>
    <lineage>
        <taxon>Bacteria</taxon>
        <taxon>Pseudomonadati</taxon>
        <taxon>Pseudomonadota</taxon>
        <taxon>Alphaproteobacteria</taxon>
        <taxon>Sphingomonadales</taxon>
        <taxon>Sphingomonadaceae</taxon>
        <taxon>Sphingobium</taxon>
    </lineage>
</organism>
<comment type="caution">
    <text evidence="3">The sequence shown here is derived from an EMBL/GenBank/DDBJ whole genome shotgun (WGS) entry which is preliminary data.</text>
</comment>
<proteinExistence type="predicted"/>
<dbReference type="Gene3D" id="3.90.1750.20">
    <property type="entry name" value="Putative Large Serine Recombinase, Chain B, Domain 2"/>
    <property type="match status" value="1"/>
</dbReference>
<evidence type="ECO:0000313" key="4">
    <source>
        <dbReference type="Proteomes" id="UP000519023"/>
    </source>
</evidence>
<feature type="domain" description="Resolvase/invertase-type recombinase catalytic" evidence="1">
    <location>
        <begin position="3"/>
        <end position="147"/>
    </location>
</feature>
<evidence type="ECO:0000313" key="3">
    <source>
        <dbReference type="EMBL" id="NML10676.1"/>
    </source>
</evidence>
<dbReference type="InterPro" id="IPR050639">
    <property type="entry name" value="SSR_resolvase"/>
</dbReference>
<feature type="domain" description="Recombinase" evidence="2">
    <location>
        <begin position="149"/>
        <end position="294"/>
    </location>
</feature>
<dbReference type="InterPro" id="IPR038109">
    <property type="entry name" value="DNA_bind_recomb_sf"/>
</dbReference>
<dbReference type="Pfam" id="PF00239">
    <property type="entry name" value="Resolvase"/>
    <property type="match status" value="1"/>
</dbReference>
<dbReference type="AlphaFoldDB" id="A0A7X9ZTK5"/>
<dbReference type="PROSITE" id="PS51737">
    <property type="entry name" value="RECOMBINASE_DNA_BIND"/>
    <property type="match status" value="1"/>
</dbReference>
<dbReference type="EMBL" id="JABBFV010000006">
    <property type="protein sequence ID" value="NML10676.1"/>
    <property type="molecule type" value="Genomic_DNA"/>
</dbReference>
<keyword evidence="4" id="KW-1185">Reference proteome</keyword>
<dbReference type="Gene3D" id="3.40.50.1390">
    <property type="entry name" value="Resolvase, N-terminal catalytic domain"/>
    <property type="match status" value="1"/>
</dbReference>
<dbReference type="GO" id="GO:0003677">
    <property type="term" value="F:DNA binding"/>
    <property type="evidence" value="ECO:0007669"/>
    <property type="project" value="InterPro"/>
</dbReference>
<dbReference type="SMART" id="SM00857">
    <property type="entry name" value="Resolvase"/>
    <property type="match status" value="1"/>
</dbReference>
<dbReference type="PANTHER" id="PTHR30461">
    <property type="entry name" value="DNA-INVERTASE FROM LAMBDOID PROPHAGE"/>
    <property type="match status" value="1"/>
</dbReference>
<accession>A0A7X9ZTK5</accession>
<dbReference type="Proteomes" id="UP000519023">
    <property type="component" value="Unassembled WGS sequence"/>
</dbReference>
<name>A0A7X9ZTK5_9SPHN</name>
<dbReference type="InterPro" id="IPR036162">
    <property type="entry name" value="Resolvase-like_N_sf"/>
</dbReference>
<reference evidence="3 4" key="1">
    <citation type="submission" date="2020-04" db="EMBL/GenBank/DDBJ databases">
        <title>Sphingobium sp. AR-3-1 isolated from Arctic soil.</title>
        <authorList>
            <person name="Dahal R.H."/>
            <person name="Chaudhary D.K."/>
        </authorList>
    </citation>
    <scope>NUCLEOTIDE SEQUENCE [LARGE SCALE GENOMIC DNA]</scope>
    <source>
        <strain evidence="3 4">AR-3-1</strain>
    </source>
</reference>
<protein>
    <submittedName>
        <fullName evidence="3">Recombinase family protein</fullName>
    </submittedName>
</protein>
<evidence type="ECO:0000259" key="2">
    <source>
        <dbReference type="PROSITE" id="PS51737"/>
    </source>
</evidence>